<dbReference type="PIRSF" id="PIRSF031900">
    <property type="entry name" value="UCP031900"/>
    <property type="match status" value="1"/>
</dbReference>
<feature type="signal peptide" evidence="1">
    <location>
        <begin position="1"/>
        <end position="26"/>
    </location>
</feature>
<feature type="chain" id="PRO_5035273449" evidence="1">
    <location>
        <begin position="27"/>
        <end position="297"/>
    </location>
</feature>
<dbReference type="EMBL" id="JADCKQ010000006">
    <property type="protein sequence ID" value="MBI1493933.1"/>
    <property type="molecule type" value="Genomic_DNA"/>
</dbReference>
<gene>
    <name evidence="3" type="ORF">H1D41_09830</name>
</gene>
<comment type="caution">
    <text evidence="3">The sequence shown here is derived from an EMBL/GenBank/DDBJ whole genome shotgun (WGS) entry which is preliminary data.</text>
</comment>
<dbReference type="Proteomes" id="UP000640583">
    <property type="component" value="Unassembled WGS sequence"/>
</dbReference>
<dbReference type="AlphaFoldDB" id="A0A8J7ICZ5"/>
<keyword evidence="1" id="KW-0732">Signal</keyword>
<evidence type="ECO:0000256" key="1">
    <source>
        <dbReference type="SAM" id="SignalP"/>
    </source>
</evidence>
<evidence type="ECO:0000313" key="3">
    <source>
        <dbReference type="EMBL" id="MBI1493933.1"/>
    </source>
</evidence>
<sequence length="297" mass="32959">MFRRVGIALSLLVAAAALAQAPQQHANTAILVKTYLPGNLIAGFGGLSGLEISSDGTAFFALSDRSLLFEGQFSRTDGIITDVLVRNPWQLRDGAGQVFRGKSGDSEGLALTDSGDLLISFEGIPRLSLVPEKQPDQINLHRYPRPDTFRRMPENASLEALAVDGSGVFYTLPEDTRDDSDFPVWRFDGSDWDQPFSIPRLGSFLPVGADFGPDGMFYLLERRIALPGFASRVRRFEISGDQISTGETILESHPGEHDNLEGIALWRDDQDRIRITMVSDNNYFILQRTEFVEYMIP</sequence>
<feature type="domain" description="Phytase-like" evidence="2">
    <location>
        <begin position="43"/>
        <end position="283"/>
    </location>
</feature>
<protein>
    <submittedName>
        <fullName evidence="3">Esterase-like activity of phytase family protein</fullName>
    </submittedName>
</protein>
<name>A0A8J7ICZ5_9RHOB</name>
<accession>A0A8J7ICZ5</accession>
<keyword evidence="4" id="KW-1185">Reference proteome</keyword>
<evidence type="ECO:0000313" key="4">
    <source>
        <dbReference type="Proteomes" id="UP000640583"/>
    </source>
</evidence>
<dbReference type="SUPFAM" id="SSF63829">
    <property type="entry name" value="Calcium-dependent phosphotriesterase"/>
    <property type="match status" value="1"/>
</dbReference>
<evidence type="ECO:0000259" key="2">
    <source>
        <dbReference type="Pfam" id="PF13449"/>
    </source>
</evidence>
<reference evidence="3" key="1">
    <citation type="submission" date="2020-10" db="EMBL/GenBank/DDBJ databases">
        <title>Paenihalocynthiibacter styelae gen. nov., sp. nov., isolated from stalked sea squirt Styela clava.</title>
        <authorList>
            <person name="Kim Y.-O."/>
            <person name="Yoon J.-H."/>
        </authorList>
    </citation>
    <scope>NUCLEOTIDE SEQUENCE</scope>
    <source>
        <strain evidence="3">MYP1-1</strain>
    </source>
</reference>
<organism evidence="3 4">
    <name type="scientific">Halocynthiibacter styelae</name>
    <dbReference type="NCBI Taxonomy" id="2761955"/>
    <lineage>
        <taxon>Bacteria</taxon>
        <taxon>Pseudomonadati</taxon>
        <taxon>Pseudomonadota</taxon>
        <taxon>Alphaproteobacteria</taxon>
        <taxon>Rhodobacterales</taxon>
        <taxon>Paracoccaceae</taxon>
        <taxon>Halocynthiibacter</taxon>
    </lineage>
</organism>
<dbReference type="RefSeq" id="WP_228848740.1">
    <property type="nucleotide sequence ID" value="NZ_JADCKQ010000006.1"/>
</dbReference>
<dbReference type="Pfam" id="PF13449">
    <property type="entry name" value="Phytase-like"/>
    <property type="match status" value="1"/>
</dbReference>
<dbReference type="InterPro" id="IPR014567">
    <property type="entry name" value="UCP031900"/>
</dbReference>
<proteinExistence type="predicted"/>
<dbReference type="InterPro" id="IPR027372">
    <property type="entry name" value="Phytase-like_dom"/>
</dbReference>